<feature type="coiled-coil region" evidence="1">
    <location>
        <begin position="396"/>
        <end position="428"/>
    </location>
</feature>
<keyword evidence="1" id="KW-0175">Coiled coil</keyword>
<evidence type="ECO:0000256" key="2">
    <source>
        <dbReference type="SAM" id="MobiDB-lite"/>
    </source>
</evidence>
<sequence length="820" mass="92558">MGDVIKFTDFVDPSAETEFKAFGERIKEEFVRVEKSIQSAMDKNKEFLKSMGTPTSGGQAEQIIKTTKAVDDQSKAYDKLKQQYDKVIAAEQKMDADRRKLFEQQEKRTAKEIADNEKRTQKEIADNEKRSASERKLFEQQMKEGEKRSAEINRSNQSYQKLATAYSVAAEKAKQLAAAEILAGKSQKDFSAETKLAQAESLKMGNILKEVDAATGQHTRNVGNYVGAVQKLYSGLKTAANIIPGLGISGMILAGYEIISGLITDIVSGIHQSVEGTKEWNDATTEMLGNFHTLMDDYKKSVIEGKVLNGELSETEGKVMVTRMEAVKKIKDLQKDYNKQVATAEKIAAEEKEKQITKTAMLMGTTAGIEINIEIEKNKKIKQAGEIAASELSIIQSTLAQDIRNIRKEADNKEEEDAKKKREKLSKATLKDEEKNLDSAWKVYLKIWEMNFNELLKLQKESEKEFLKSEDKKWDKANKLGDDRTKLIIDNMRLEASLTQSKIDDENADYEERKNNFKAQYDEFGNISEESKKHMELLEKQHNQNLLHIQYDAETADDKTKKEKVKKENDHLKEVYKIVSDYQKKISDLKEKAIENDLKRNQSSIEVQTALAAAGLNNTLDYELKKQDELEKARAENLEKQKQDAKRREQIELGIAFYSAYAKAMEKPDETIPQALAEAATGVFAAKAFGAALASYFVGTEDTGDGSNIDNKGGFLSILHPHERVINAEDNKQLLDAGLTNKDVVRNAMMFEQLTLSDVSHSKQADNAINSMLLNKVDKLINVIRDKPEHHIELSRTGDVIKTTVEKEYRKQTTIKTHLS</sequence>
<dbReference type="EMBL" id="LR796950">
    <property type="protein sequence ID" value="CAB4177477.1"/>
    <property type="molecule type" value="Genomic_DNA"/>
</dbReference>
<reference evidence="7" key="1">
    <citation type="submission" date="2020-05" db="EMBL/GenBank/DDBJ databases">
        <authorList>
            <person name="Chiriac C."/>
            <person name="Salcher M."/>
            <person name="Ghai R."/>
            <person name="Kavagutti S V."/>
        </authorList>
    </citation>
    <scope>NUCLEOTIDE SEQUENCE</scope>
</reference>
<proteinExistence type="predicted"/>
<organism evidence="7">
    <name type="scientific">uncultured Caudovirales phage</name>
    <dbReference type="NCBI Taxonomy" id="2100421"/>
    <lineage>
        <taxon>Viruses</taxon>
        <taxon>Duplodnaviria</taxon>
        <taxon>Heunggongvirae</taxon>
        <taxon>Uroviricota</taxon>
        <taxon>Caudoviricetes</taxon>
        <taxon>Peduoviridae</taxon>
        <taxon>Maltschvirus</taxon>
        <taxon>Maltschvirus maltsch</taxon>
    </lineage>
</organism>
<dbReference type="EMBL" id="LR796778">
    <property type="protein sequence ID" value="CAB4165511.1"/>
    <property type="molecule type" value="Genomic_DNA"/>
</dbReference>
<protein>
    <submittedName>
        <fullName evidence="7">Uncharacterized protein</fullName>
    </submittedName>
</protein>
<dbReference type="EMBL" id="LR797284">
    <property type="protein sequence ID" value="CAB4198990.1"/>
    <property type="molecule type" value="Genomic_DNA"/>
</dbReference>
<dbReference type="EMBL" id="LR796866">
    <property type="protein sequence ID" value="CAB4171471.1"/>
    <property type="molecule type" value="Genomic_DNA"/>
</dbReference>
<accession>A0A6J5SH33</accession>
<evidence type="ECO:0000313" key="6">
    <source>
        <dbReference type="EMBL" id="CAB4198990.1"/>
    </source>
</evidence>
<evidence type="ECO:0000313" key="3">
    <source>
        <dbReference type="EMBL" id="CAB4165511.1"/>
    </source>
</evidence>
<dbReference type="EMBL" id="LR797398">
    <property type="protein sequence ID" value="CAB4213329.1"/>
    <property type="molecule type" value="Genomic_DNA"/>
</dbReference>
<gene>
    <name evidence="5" type="ORF">UFOVP1001_66</name>
    <name evidence="6" type="ORF">UFOVP1338_10</name>
    <name evidence="7" type="ORF">UFOVP1447_5</name>
    <name evidence="3" type="ORF">UFOVP827_63</name>
    <name evidence="4" type="ORF">UFOVP916_42</name>
</gene>
<feature type="region of interest" description="Disordered" evidence="2">
    <location>
        <begin position="105"/>
        <end position="135"/>
    </location>
</feature>
<evidence type="ECO:0000313" key="4">
    <source>
        <dbReference type="EMBL" id="CAB4171471.1"/>
    </source>
</evidence>
<evidence type="ECO:0000313" key="5">
    <source>
        <dbReference type="EMBL" id="CAB4177477.1"/>
    </source>
</evidence>
<evidence type="ECO:0000313" key="7">
    <source>
        <dbReference type="EMBL" id="CAB4213329.1"/>
    </source>
</evidence>
<name>A0A6J5SH33_9CAUD</name>
<evidence type="ECO:0000256" key="1">
    <source>
        <dbReference type="SAM" id="Coils"/>
    </source>
</evidence>